<dbReference type="RefSeq" id="WP_131368666.1">
    <property type="nucleotide sequence ID" value="NZ_JPRO01000009.1"/>
</dbReference>
<dbReference type="AlphaFoldDB" id="A0A085ZF73"/>
<keyword evidence="1" id="KW-0812">Transmembrane</keyword>
<accession>A0A085ZF73</accession>
<feature type="transmembrane region" description="Helical" evidence="1">
    <location>
        <begin position="7"/>
        <end position="25"/>
    </location>
</feature>
<sequence length="134" mass="15467">MRIFQILIALIFCIIAAGFVFKSAIPYDLRWPLLGILIGISVLILKKMAGLKIFYFENSGFVFTIKYYHPAKKGIIFPLIEYPVDTVRTFKIERSFFTNTIIIDVSSKEKSRQIRIKVADINDGDYYKMANSLK</sequence>
<dbReference type="eggNOG" id="ENOG50311AQ">
    <property type="taxonomic scope" value="Bacteria"/>
</dbReference>
<evidence type="ECO:0000256" key="1">
    <source>
        <dbReference type="SAM" id="Phobius"/>
    </source>
</evidence>
<dbReference type="OrthoDB" id="1265510at2"/>
<keyword evidence="1" id="KW-1133">Transmembrane helix</keyword>
<evidence type="ECO:0000313" key="2">
    <source>
        <dbReference type="EMBL" id="KFF03087.1"/>
    </source>
</evidence>
<proteinExistence type="predicted"/>
<feature type="transmembrane region" description="Helical" evidence="1">
    <location>
        <begin position="31"/>
        <end position="49"/>
    </location>
</feature>
<evidence type="ECO:0000313" key="3">
    <source>
        <dbReference type="Proteomes" id="UP000028703"/>
    </source>
</evidence>
<organism evidence="2 3">
    <name type="scientific">Chryseobacterium luteum</name>
    <dbReference type="NCBI Taxonomy" id="421531"/>
    <lineage>
        <taxon>Bacteria</taxon>
        <taxon>Pseudomonadati</taxon>
        <taxon>Bacteroidota</taxon>
        <taxon>Flavobacteriia</taxon>
        <taxon>Flavobacteriales</taxon>
        <taxon>Weeksellaceae</taxon>
        <taxon>Chryseobacterium group</taxon>
        <taxon>Chryseobacterium</taxon>
    </lineage>
</organism>
<dbReference type="EMBL" id="JPRO01000009">
    <property type="protein sequence ID" value="KFF03087.1"/>
    <property type="molecule type" value="Genomic_DNA"/>
</dbReference>
<protein>
    <submittedName>
        <fullName evidence="2">Uncharacterized protein</fullName>
    </submittedName>
</protein>
<gene>
    <name evidence="2" type="ORF">IX38_11990</name>
</gene>
<dbReference type="Proteomes" id="UP000028703">
    <property type="component" value="Unassembled WGS sequence"/>
</dbReference>
<name>A0A085ZF73_9FLAO</name>
<dbReference type="STRING" id="421531.IX38_11990"/>
<keyword evidence="1" id="KW-0472">Membrane</keyword>
<keyword evidence="3" id="KW-1185">Reference proteome</keyword>
<comment type="caution">
    <text evidence="2">The sequence shown here is derived from an EMBL/GenBank/DDBJ whole genome shotgun (WGS) entry which is preliminary data.</text>
</comment>
<reference evidence="2 3" key="1">
    <citation type="submission" date="2014-07" db="EMBL/GenBank/DDBJ databases">
        <title>Genome of Chryseobacterium luteum DSM 18605.</title>
        <authorList>
            <person name="Stropko S.J."/>
            <person name="Pipes S.E."/>
            <person name="Newman J.D."/>
        </authorList>
    </citation>
    <scope>NUCLEOTIDE SEQUENCE [LARGE SCALE GENOMIC DNA]</scope>
    <source>
        <strain evidence="2 3">DSM 18605</strain>
    </source>
</reference>